<dbReference type="EMBL" id="BGPR01015925">
    <property type="protein sequence ID" value="GBN71153.1"/>
    <property type="molecule type" value="Genomic_DNA"/>
</dbReference>
<proteinExistence type="predicted"/>
<evidence type="ECO:0000313" key="2">
    <source>
        <dbReference type="Proteomes" id="UP000499080"/>
    </source>
</evidence>
<protein>
    <submittedName>
        <fullName evidence="1">Uncharacterized protein</fullName>
    </submittedName>
</protein>
<accession>A0A4Y2R642</accession>
<keyword evidence="2" id="KW-1185">Reference proteome</keyword>
<organism evidence="1 2">
    <name type="scientific">Araneus ventricosus</name>
    <name type="common">Orbweaver spider</name>
    <name type="synonym">Epeira ventricosa</name>
    <dbReference type="NCBI Taxonomy" id="182803"/>
    <lineage>
        <taxon>Eukaryota</taxon>
        <taxon>Metazoa</taxon>
        <taxon>Ecdysozoa</taxon>
        <taxon>Arthropoda</taxon>
        <taxon>Chelicerata</taxon>
        <taxon>Arachnida</taxon>
        <taxon>Araneae</taxon>
        <taxon>Araneomorphae</taxon>
        <taxon>Entelegynae</taxon>
        <taxon>Araneoidea</taxon>
        <taxon>Araneidae</taxon>
        <taxon>Araneus</taxon>
    </lineage>
</organism>
<comment type="caution">
    <text evidence="1">The sequence shown here is derived from an EMBL/GenBank/DDBJ whole genome shotgun (WGS) entry which is preliminary data.</text>
</comment>
<reference evidence="1 2" key="1">
    <citation type="journal article" date="2019" name="Sci. Rep.">
        <title>Orb-weaving spider Araneus ventricosus genome elucidates the spidroin gene catalogue.</title>
        <authorList>
            <person name="Kono N."/>
            <person name="Nakamura H."/>
            <person name="Ohtoshi R."/>
            <person name="Moran D.A.P."/>
            <person name="Shinohara A."/>
            <person name="Yoshida Y."/>
            <person name="Fujiwara M."/>
            <person name="Mori M."/>
            <person name="Tomita M."/>
            <person name="Arakawa K."/>
        </authorList>
    </citation>
    <scope>NUCLEOTIDE SEQUENCE [LARGE SCALE GENOMIC DNA]</scope>
</reference>
<gene>
    <name evidence="1" type="ORF">AVEN_218572_1</name>
</gene>
<evidence type="ECO:0000313" key="1">
    <source>
        <dbReference type="EMBL" id="GBN71153.1"/>
    </source>
</evidence>
<name>A0A4Y2R642_ARAVE</name>
<dbReference type="Proteomes" id="UP000499080">
    <property type="component" value="Unassembled WGS sequence"/>
</dbReference>
<sequence length="97" mass="10918">MKAHISPAGGMEGKQFCFPIRFYSNDLESGLQSDEGPYLLLEDGGQQFQLSWPDFSNRFGVSTLQSDEGPYLLLEGMEGAQQRRPLVYLQNLTRRSA</sequence>
<dbReference type="AlphaFoldDB" id="A0A4Y2R642"/>